<reference evidence="1 2" key="1">
    <citation type="journal article" date="2012" name="Genet. Mol. Biol.">
        <title>Analysis of 16S rRNA and mxaF genes revealing insights into Methylobacterium niche-specific plant association.</title>
        <authorList>
            <person name="Dourado M.N."/>
            <person name="Andreote F.D."/>
            <person name="Dini-Andreote F."/>
            <person name="Conti R."/>
            <person name="Araujo J.M."/>
            <person name="Araujo W.L."/>
        </authorList>
    </citation>
    <scope>NUCLEOTIDE SEQUENCE [LARGE SCALE GENOMIC DNA]</scope>
    <source>
        <strain evidence="1 2">SR1.6/4</strain>
    </source>
</reference>
<sequence length="174" mass="19340">MTTFLVVEGPSDAAVMRTLITAAEIDDIAVISGQGKSSAMSLAKSLAVSRAARVAVLVDADTRDPRQIDEQRRTFRDLQGSAVELTRLFLAVPTLEEELFPDAETFVKIFKVAITERQRQKFAADRRRVIRTYFTTSDDGQSRVKSHGKMDVQAARDGFGRPLLTEIFAYLRAT</sequence>
<gene>
    <name evidence="1" type="ORF">MRSR164_03445</name>
</gene>
<accession>A0ABU7T5R4</accession>
<protein>
    <recommendedName>
        <fullName evidence="3">ATP-dependent endonuclease</fullName>
    </recommendedName>
</protein>
<dbReference type="Proteomes" id="UP001349262">
    <property type="component" value="Unassembled WGS sequence"/>
</dbReference>
<evidence type="ECO:0000313" key="1">
    <source>
        <dbReference type="EMBL" id="MEE7455892.1"/>
    </source>
</evidence>
<dbReference type="EMBL" id="MLBY01000002">
    <property type="protein sequence ID" value="MEE7455892.1"/>
    <property type="molecule type" value="Genomic_DNA"/>
</dbReference>
<evidence type="ECO:0008006" key="3">
    <source>
        <dbReference type="Google" id="ProtNLM"/>
    </source>
</evidence>
<comment type="caution">
    <text evidence="1">The sequence shown here is derived from an EMBL/GenBank/DDBJ whole genome shotgun (WGS) entry which is preliminary data.</text>
</comment>
<proteinExistence type="predicted"/>
<organism evidence="1 2">
    <name type="scientific">Methylobacterium radiotolerans</name>
    <dbReference type="NCBI Taxonomy" id="31998"/>
    <lineage>
        <taxon>Bacteria</taxon>
        <taxon>Pseudomonadati</taxon>
        <taxon>Pseudomonadota</taxon>
        <taxon>Alphaproteobacteria</taxon>
        <taxon>Hyphomicrobiales</taxon>
        <taxon>Methylobacteriaceae</taxon>
        <taxon>Methylobacterium</taxon>
    </lineage>
</organism>
<keyword evidence="2" id="KW-1185">Reference proteome</keyword>
<name>A0ABU7T5R4_9HYPH</name>
<evidence type="ECO:0000313" key="2">
    <source>
        <dbReference type="Proteomes" id="UP001349262"/>
    </source>
</evidence>